<gene>
    <name evidence="1" type="ORF">TAF16_0814</name>
</gene>
<dbReference type="EMBL" id="LUCQ01000058">
    <property type="protein sequence ID" value="OAO81019.1"/>
    <property type="molecule type" value="Genomic_DNA"/>
</dbReference>
<keyword evidence="2" id="KW-1185">Reference proteome</keyword>
<accession>A0A178TI48</accession>
<sequence length="44" mass="4828">MYEERGNKEDGQSISIAGAWIQAVGSILCFLSELKEKTTPLKQG</sequence>
<name>A0A178TI48_9BACL</name>
<proteinExistence type="predicted"/>
<reference evidence="1 2" key="1">
    <citation type="submission" date="2016-03" db="EMBL/GenBank/DDBJ databases">
        <title>Spore heat resistance.</title>
        <authorList>
            <person name="Boekhorst J."/>
            <person name="Berendsen E.M."/>
            <person name="Wells-Bennik M.H."/>
            <person name="Kuipers O.P."/>
        </authorList>
    </citation>
    <scope>NUCLEOTIDE SEQUENCE [LARGE SCALE GENOMIC DNA]</scope>
    <source>
        <strain evidence="1 2">AF16</strain>
    </source>
</reference>
<dbReference type="Proteomes" id="UP000078336">
    <property type="component" value="Unassembled WGS sequence"/>
</dbReference>
<dbReference type="PATRIC" id="fig|33934.6.peg.2309"/>
<evidence type="ECO:0000313" key="2">
    <source>
        <dbReference type="Proteomes" id="UP000078336"/>
    </source>
</evidence>
<organism evidence="1 2">
    <name type="scientific">Anoxybacillus flavithermus</name>
    <dbReference type="NCBI Taxonomy" id="33934"/>
    <lineage>
        <taxon>Bacteria</taxon>
        <taxon>Bacillati</taxon>
        <taxon>Bacillota</taxon>
        <taxon>Bacilli</taxon>
        <taxon>Bacillales</taxon>
        <taxon>Anoxybacillaceae</taxon>
        <taxon>Anoxybacillus</taxon>
    </lineage>
</organism>
<comment type="caution">
    <text evidence="1">The sequence shown here is derived from an EMBL/GenBank/DDBJ whole genome shotgun (WGS) entry which is preliminary data.</text>
</comment>
<evidence type="ECO:0000313" key="1">
    <source>
        <dbReference type="EMBL" id="OAO81019.1"/>
    </source>
</evidence>
<dbReference type="AlphaFoldDB" id="A0A178TI48"/>
<protein>
    <submittedName>
        <fullName evidence="1">Uncharacterized protein</fullName>
    </submittedName>
</protein>